<evidence type="ECO:0000256" key="11">
    <source>
        <dbReference type="SAM" id="Phobius"/>
    </source>
</evidence>
<dbReference type="InterPro" id="IPR006187">
    <property type="entry name" value="Claudin"/>
</dbReference>
<feature type="transmembrane region" description="Helical" evidence="11">
    <location>
        <begin position="78"/>
        <end position="104"/>
    </location>
</feature>
<dbReference type="KEGG" id="char:105898057"/>
<evidence type="ECO:0000256" key="5">
    <source>
        <dbReference type="ARBA" id="ARBA00022475"/>
    </source>
</evidence>
<feature type="compositionally biased region" description="Polar residues" evidence="10">
    <location>
        <begin position="212"/>
        <end position="226"/>
    </location>
</feature>
<dbReference type="CTD" id="110437809"/>
<feature type="transmembrane region" description="Helical" evidence="11">
    <location>
        <begin position="7"/>
        <end position="25"/>
    </location>
</feature>
<keyword evidence="8 11" id="KW-1133">Transmembrane helix</keyword>
<evidence type="ECO:0000256" key="7">
    <source>
        <dbReference type="ARBA" id="ARBA00022949"/>
    </source>
</evidence>
<keyword evidence="5" id="KW-1003">Cell membrane</keyword>
<feature type="region of interest" description="Disordered" evidence="10">
    <location>
        <begin position="212"/>
        <end position="254"/>
    </location>
</feature>
<evidence type="ECO:0000256" key="4">
    <source>
        <dbReference type="ARBA" id="ARBA00022427"/>
    </source>
</evidence>
<evidence type="ECO:0000313" key="12">
    <source>
        <dbReference type="Proteomes" id="UP000515152"/>
    </source>
</evidence>
<dbReference type="GeneID" id="105898057"/>
<dbReference type="InterPro" id="IPR004031">
    <property type="entry name" value="PMP22/EMP/MP20/Claudin"/>
</dbReference>
<evidence type="ECO:0000256" key="9">
    <source>
        <dbReference type="ARBA" id="ARBA00023136"/>
    </source>
</evidence>
<dbReference type="AlphaFoldDB" id="A0A6P3VT81"/>
<keyword evidence="6 11" id="KW-0812">Transmembrane</keyword>
<organism evidence="12 13">
    <name type="scientific">Clupea harengus</name>
    <name type="common">Atlantic herring</name>
    <dbReference type="NCBI Taxonomy" id="7950"/>
    <lineage>
        <taxon>Eukaryota</taxon>
        <taxon>Metazoa</taxon>
        <taxon>Chordata</taxon>
        <taxon>Craniata</taxon>
        <taxon>Vertebrata</taxon>
        <taxon>Euteleostomi</taxon>
        <taxon>Actinopterygii</taxon>
        <taxon>Neopterygii</taxon>
        <taxon>Teleostei</taxon>
        <taxon>Clupei</taxon>
        <taxon>Clupeiformes</taxon>
        <taxon>Clupeoidei</taxon>
        <taxon>Clupeidae</taxon>
        <taxon>Clupea</taxon>
    </lineage>
</organism>
<keyword evidence="9 11" id="KW-0472">Membrane</keyword>
<name>A0A6P3VT81_CLUHA</name>
<evidence type="ECO:0000256" key="8">
    <source>
        <dbReference type="ARBA" id="ARBA00022989"/>
    </source>
</evidence>
<keyword evidence="7" id="KW-0965">Cell junction</keyword>
<accession>A0A6P3VT81</accession>
<dbReference type="Pfam" id="PF00822">
    <property type="entry name" value="PMP22_Claudin"/>
    <property type="match status" value="1"/>
</dbReference>
<dbReference type="GO" id="GO:0005198">
    <property type="term" value="F:structural molecule activity"/>
    <property type="evidence" value="ECO:0007669"/>
    <property type="project" value="InterPro"/>
</dbReference>
<evidence type="ECO:0000256" key="3">
    <source>
        <dbReference type="ARBA" id="ARBA00008295"/>
    </source>
</evidence>
<dbReference type="GO" id="GO:0005923">
    <property type="term" value="C:bicellular tight junction"/>
    <property type="evidence" value="ECO:0007669"/>
    <property type="project" value="UniProtKB-SubCell"/>
</dbReference>
<comment type="similarity">
    <text evidence="3">Belongs to the claudin family.</text>
</comment>
<dbReference type="RefSeq" id="XP_012680511.1">
    <property type="nucleotide sequence ID" value="XM_012825057.2"/>
</dbReference>
<dbReference type="Proteomes" id="UP000515152">
    <property type="component" value="Chromosome 2"/>
</dbReference>
<dbReference type="OrthoDB" id="9936647at2759"/>
<keyword evidence="4" id="KW-0796">Tight junction</keyword>
<reference evidence="13" key="1">
    <citation type="submission" date="2025-08" db="UniProtKB">
        <authorList>
            <consortium name="RefSeq"/>
        </authorList>
    </citation>
    <scope>IDENTIFICATION</scope>
</reference>
<gene>
    <name evidence="13" type="primary">LOC105898057</name>
</gene>
<dbReference type="GO" id="GO:0005886">
    <property type="term" value="C:plasma membrane"/>
    <property type="evidence" value="ECO:0007669"/>
    <property type="project" value="UniProtKB-SubCell"/>
</dbReference>
<feature type="compositionally biased region" description="Polar residues" evidence="10">
    <location>
        <begin position="240"/>
        <end position="254"/>
    </location>
</feature>
<sequence length="254" mass="27838">MKYRTVIMYMEIGCFVICVCGWILVCSTMPTEYWTFSEVASIVLTTSNYFSNLWKDCISDSTGVSDCKGFPSMLALQMYIHLCRALIITSIILGFFGAILALVGMKCTKIGGTEIINARVTFAAGMNYLVSGLCSMFAFSWYGSKVVAEFKNPNYKAQKFELGAGLFIGWGGSTLLICGGLVYSIFAGMEGCRSSPENTDVPVYTTYRAPPSYTSSSAKRTYSLPPSSIPGRESRKSRASSRISGRTYSTDPYV</sequence>
<evidence type="ECO:0000256" key="10">
    <source>
        <dbReference type="SAM" id="MobiDB-lite"/>
    </source>
</evidence>
<evidence type="ECO:0000313" key="13">
    <source>
        <dbReference type="RefSeq" id="XP_012680511.1"/>
    </source>
</evidence>
<dbReference type="PRINTS" id="PR01077">
    <property type="entry name" value="CLAUDIN"/>
</dbReference>
<evidence type="ECO:0000256" key="2">
    <source>
        <dbReference type="ARBA" id="ARBA00004651"/>
    </source>
</evidence>
<evidence type="ECO:0000256" key="6">
    <source>
        <dbReference type="ARBA" id="ARBA00022692"/>
    </source>
</evidence>
<feature type="transmembrane region" description="Helical" evidence="11">
    <location>
        <begin position="162"/>
        <end position="186"/>
    </location>
</feature>
<dbReference type="PROSITE" id="PS01346">
    <property type="entry name" value="CLAUDIN"/>
    <property type="match status" value="1"/>
</dbReference>
<evidence type="ECO:0000256" key="1">
    <source>
        <dbReference type="ARBA" id="ARBA00004435"/>
    </source>
</evidence>
<dbReference type="Gene3D" id="1.20.140.150">
    <property type="match status" value="1"/>
</dbReference>
<keyword evidence="12" id="KW-1185">Reference proteome</keyword>
<feature type="transmembrane region" description="Helical" evidence="11">
    <location>
        <begin position="116"/>
        <end position="142"/>
    </location>
</feature>
<dbReference type="PANTHER" id="PTHR12002">
    <property type="entry name" value="CLAUDIN"/>
    <property type="match status" value="1"/>
</dbReference>
<comment type="subcellular location">
    <subcellularLocation>
        <location evidence="1">Cell junction</location>
        <location evidence="1">Tight junction</location>
    </subcellularLocation>
    <subcellularLocation>
        <location evidence="2">Cell membrane</location>
        <topology evidence="2">Multi-pass membrane protein</topology>
    </subcellularLocation>
</comment>
<dbReference type="InterPro" id="IPR017974">
    <property type="entry name" value="Claudin_CS"/>
</dbReference>
<protein>
    <submittedName>
        <fullName evidence="13">Claudin-10</fullName>
    </submittedName>
</protein>
<proteinExistence type="inferred from homology"/>